<sequence length="36" mass="4404">MWFKHFKVNKPVNVSVYYNHGHAKMKVWETLICIVR</sequence>
<name>A0A0A9B2D1_ARUDO</name>
<dbReference type="AlphaFoldDB" id="A0A0A9B2D1"/>
<accession>A0A0A9B2D1</accession>
<evidence type="ECO:0000313" key="1">
    <source>
        <dbReference type="EMBL" id="JAD56308.1"/>
    </source>
</evidence>
<reference evidence="1" key="1">
    <citation type="submission" date="2014-09" db="EMBL/GenBank/DDBJ databases">
        <authorList>
            <person name="Magalhaes I.L.F."/>
            <person name="Oliveira U."/>
            <person name="Santos F.R."/>
            <person name="Vidigal T.H.D.A."/>
            <person name="Brescovit A.D."/>
            <person name="Santos A.J."/>
        </authorList>
    </citation>
    <scope>NUCLEOTIDE SEQUENCE</scope>
    <source>
        <tissue evidence="1">Shoot tissue taken approximately 20 cm above the soil surface</tissue>
    </source>
</reference>
<dbReference type="EMBL" id="GBRH01241587">
    <property type="protein sequence ID" value="JAD56308.1"/>
    <property type="molecule type" value="Transcribed_RNA"/>
</dbReference>
<reference evidence="1" key="2">
    <citation type="journal article" date="2015" name="Data Brief">
        <title>Shoot transcriptome of the giant reed, Arundo donax.</title>
        <authorList>
            <person name="Barrero R.A."/>
            <person name="Guerrero F.D."/>
            <person name="Moolhuijzen P."/>
            <person name="Goolsby J.A."/>
            <person name="Tidwell J."/>
            <person name="Bellgard S.E."/>
            <person name="Bellgard M.I."/>
        </authorList>
    </citation>
    <scope>NUCLEOTIDE SEQUENCE</scope>
    <source>
        <tissue evidence="1">Shoot tissue taken approximately 20 cm above the soil surface</tissue>
    </source>
</reference>
<proteinExistence type="predicted"/>
<protein>
    <submittedName>
        <fullName evidence="1">Uncharacterized protein</fullName>
    </submittedName>
</protein>
<organism evidence="1">
    <name type="scientific">Arundo donax</name>
    <name type="common">Giant reed</name>
    <name type="synonym">Donax arundinaceus</name>
    <dbReference type="NCBI Taxonomy" id="35708"/>
    <lineage>
        <taxon>Eukaryota</taxon>
        <taxon>Viridiplantae</taxon>
        <taxon>Streptophyta</taxon>
        <taxon>Embryophyta</taxon>
        <taxon>Tracheophyta</taxon>
        <taxon>Spermatophyta</taxon>
        <taxon>Magnoliopsida</taxon>
        <taxon>Liliopsida</taxon>
        <taxon>Poales</taxon>
        <taxon>Poaceae</taxon>
        <taxon>PACMAD clade</taxon>
        <taxon>Arundinoideae</taxon>
        <taxon>Arundineae</taxon>
        <taxon>Arundo</taxon>
    </lineage>
</organism>